<accession>A0A9W6ZAD5</accession>
<evidence type="ECO:0000313" key="2">
    <source>
        <dbReference type="EMBL" id="GMH48561.1"/>
    </source>
</evidence>
<evidence type="ECO:0000256" key="1">
    <source>
        <dbReference type="ARBA" id="ARBA00010381"/>
    </source>
</evidence>
<dbReference type="Gene3D" id="3.30.300.130">
    <property type="entry name" value="Fe-S cluster assembly (FSCA)"/>
    <property type="match status" value="1"/>
</dbReference>
<dbReference type="EMBL" id="BRXZ01003157">
    <property type="protein sequence ID" value="GMH48561.1"/>
    <property type="molecule type" value="Genomic_DNA"/>
</dbReference>
<dbReference type="GO" id="GO:0051604">
    <property type="term" value="P:protein maturation"/>
    <property type="evidence" value="ECO:0007669"/>
    <property type="project" value="InterPro"/>
</dbReference>
<dbReference type="InterPro" id="IPR034904">
    <property type="entry name" value="FSCA_dom_sf"/>
</dbReference>
<comment type="caution">
    <text evidence="2">The sequence shown here is derived from an EMBL/GenBank/DDBJ whole genome shotgun (WGS) entry which is preliminary data.</text>
</comment>
<dbReference type="OrthoDB" id="2746at2759"/>
<sequence>MATLIGLCITTKLSRSLPLSVPCSVSVTKGTHSNDAQVSKQLCDKDRVKAALENGHLKKVVEECIKGEATGV</sequence>
<evidence type="ECO:0000313" key="3">
    <source>
        <dbReference type="Proteomes" id="UP001165082"/>
    </source>
</evidence>
<protein>
    <submittedName>
        <fullName evidence="2">Uncharacterized protein</fullName>
    </submittedName>
</protein>
<organism evidence="2 3">
    <name type="scientific">Triparma retinervis</name>
    <dbReference type="NCBI Taxonomy" id="2557542"/>
    <lineage>
        <taxon>Eukaryota</taxon>
        <taxon>Sar</taxon>
        <taxon>Stramenopiles</taxon>
        <taxon>Ochrophyta</taxon>
        <taxon>Bolidophyceae</taxon>
        <taxon>Parmales</taxon>
        <taxon>Triparmaceae</taxon>
        <taxon>Triparma</taxon>
    </lineage>
</organism>
<name>A0A9W6ZAD5_9STRA</name>
<proteinExistence type="inferred from homology"/>
<comment type="similarity">
    <text evidence="1">Belongs to the MIP18 family.</text>
</comment>
<keyword evidence="3" id="KW-1185">Reference proteome</keyword>
<dbReference type="AlphaFoldDB" id="A0A9W6ZAD5"/>
<reference evidence="2" key="1">
    <citation type="submission" date="2022-07" db="EMBL/GenBank/DDBJ databases">
        <title>Genome analysis of Parmales, a sister group of diatoms, reveals the evolutionary specialization of diatoms from phago-mixotrophs to photoautotrophs.</title>
        <authorList>
            <person name="Ban H."/>
            <person name="Sato S."/>
            <person name="Yoshikawa S."/>
            <person name="Kazumasa Y."/>
            <person name="Nakamura Y."/>
            <person name="Ichinomiya M."/>
            <person name="Saitoh K."/>
            <person name="Sato N."/>
            <person name="Blanc-Mathieu R."/>
            <person name="Endo H."/>
            <person name="Kuwata A."/>
            <person name="Ogata H."/>
        </authorList>
    </citation>
    <scope>NUCLEOTIDE SEQUENCE</scope>
</reference>
<dbReference type="PANTHER" id="PTHR12377">
    <property type="entry name" value="CYTOSOLIC IRON-SULFUR ASSEMBLY COMPONENT 2B-RELATED"/>
    <property type="match status" value="1"/>
</dbReference>
<gene>
    <name evidence="2" type="ORF">TrRE_jg12083</name>
</gene>
<dbReference type="Gene3D" id="6.10.250.1280">
    <property type="match status" value="1"/>
</dbReference>
<dbReference type="PANTHER" id="PTHR12377:SF0">
    <property type="entry name" value="CYTOSOLIC IRON-SULFUR ASSEMBLY COMPONENT 2B"/>
    <property type="match status" value="1"/>
</dbReference>
<dbReference type="InterPro" id="IPR039796">
    <property type="entry name" value="MIP18"/>
</dbReference>
<dbReference type="Proteomes" id="UP001165082">
    <property type="component" value="Unassembled WGS sequence"/>
</dbReference>